<accession>A0A8S5RE59</accession>
<dbReference type="EMBL" id="BK059097">
    <property type="protein sequence ID" value="DAE29686.1"/>
    <property type="molecule type" value="Genomic_DNA"/>
</dbReference>
<proteinExistence type="predicted"/>
<sequence length="110" mass="12501">MIELIVRRYLAEALSVPVRMEMPEHPPDALVLVEKTGSSETDHIRRATLAVQSYAPSLAEAARLNEQVKEQLGRMPAGEQVFAMRVVSDYNYTDTNTKRYRYQAVVEAVY</sequence>
<organism evidence="1">
    <name type="scientific">virus sp. ctJLD79</name>
    <dbReference type="NCBI Taxonomy" id="2827987"/>
    <lineage>
        <taxon>Viruses</taxon>
    </lineage>
</organism>
<evidence type="ECO:0000313" key="1">
    <source>
        <dbReference type="EMBL" id="DAE29686.1"/>
    </source>
</evidence>
<reference evidence="1" key="1">
    <citation type="journal article" date="2021" name="Proc. Natl. Acad. Sci. U.S.A.">
        <title>A Catalog of Tens of Thousands of Viruses from Human Metagenomes Reveals Hidden Associations with Chronic Diseases.</title>
        <authorList>
            <person name="Tisza M.J."/>
            <person name="Buck C.B."/>
        </authorList>
    </citation>
    <scope>NUCLEOTIDE SEQUENCE</scope>
    <source>
        <strain evidence="1">CtJLD79</strain>
    </source>
</reference>
<protein>
    <submittedName>
        <fullName evidence="1">Tail completion protein</fullName>
    </submittedName>
</protein>
<name>A0A8S5RE59_9VIRU</name>